<dbReference type="Proteomes" id="UP000286862">
    <property type="component" value="Unassembled WGS sequence"/>
</dbReference>
<accession>A0A444J7H3</accession>
<evidence type="ECO:0000313" key="2">
    <source>
        <dbReference type="Proteomes" id="UP000286862"/>
    </source>
</evidence>
<name>A0A444J7H3_9BACT</name>
<comment type="caution">
    <text evidence="1">The sequence shown here is derived from an EMBL/GenBank/DDBJ whole genome shotgun (WGS) entry which is preliminary data.</text>
</comment>
<organism evidence="1 2">
    <name type="scientific">Candidatus Electrothrix marina</name>
    <dbReference type="NCBI Taxonomy" id="1859130"/>
    <lineage>
        <taxon>Bacteria</taxon>
        <taxon>Pseudomonadati</taxon>
        <taxon>Thermodesulfobacteriota</taxon>
        <taxon>Desulfobulbia</taxon>
        <taxon>Desulfobulbales</taxon>
        <taxon>Desulfobulbaceae</taxon>
        <taxon>Candidatus Electrothrix</taxon>
    </lineage>
</organism>
<evidence type="ECO:0000313" key="1">
    <source>
        <dbReference type="EMBL" id="RWX49007.1"/>
    </source>
</evidence>
<gene>
    <name evidence="1" type="ORF">VT99_10355</name>
</gene>
<proteinExistence type="predicted"/>
<dbReference type="AlphaFoldDB" id="A0A444J7H3"/>
<sequence length="235" mass="25834">MYKIGTVCEGPTDQVIIRSILDSTLDDYISVPIQPPRTAFGSDAGIHGAGWKGIRTWCRQEAAGEKFKGILRNIDILIIQVDADIQYESDAEVNRSVSCPPPESGADAVRKLLLDWLALDLLPDRAVFCVPAAASETWALAALFPDAPEIVSCDSNSADVFCIECRTDIKSLLRRLGKRLRPKLVINQGGRLKNQSEGYDARSNDLQDGWNTVTELCSQAARFDAELRTALNKKV</sequence>
<dbReference type="EMBL" id="MTKQ01000035">
    <property type="protein sequence ID" value="RWX49007.1"/>
    <property type="molecule type" value="Genomic_DNA"/>
</dbReference>
<protein>
    <submittedName>
        <fullName evidence="1">Uncharacterized protein</fullName>
    </submittedName>
</protein>
<reference evidence="1 2" key="1">
    <citation type="submission" date="2017-01" db="EMBL/GenBank/DDBJ databases">
        <title>The cable genome- insights into the physiology and evolution of filamentous bacteria capable of sulfide oxidation via long distance electron transfer.</title>
        <authorList>
            <person name="Schreiber L."/>
            <person name="Bjerg J.T."/>
            <person name="Boggild A."/>
            <person name="Van De Vossenberg J."/>
            <person name="Meysman F."/>
            <person name="Nielsen L.P."/>
            <person name="Schramm A."/>
            <person name="Kjeldsen K.U."/>
        </authorList>
    </citation>
    <scope>NUCLEOTIDE SEQUENCE [LARGE SCALE GENOMIC DNA]</scope>
    <source>
        <strain evidence="1">A2</strain>
    </source>
</reference>